<feature type="compositionally biased region" description="Polar residues" evidence="10">
    <location>
        <begin position="311"/>
        <end position="339"/>
    </location>
</feature>
<evidence type="ECO:0000256" key="1">
    <source>
        <dbReference type="ARBA" id="ARBA00010886"/>
    </source>
</evidence>
<dbReference type="InterPro" id="IPR011009">
    <property type="entry name" value="Kinase-like_dom_sf"/>
</dbReference>
<dbReference type="AlphaFoldDB" id="A0A3Q4HHA4"/>
<dbReference type="PROSITE" id="PS00108">
    <property type="entry name" value="PROTEIN_KINASE_ST"/>
    <property type="match status" value="1"/>
</dbReference>
<dbReference type="InterPro" id="IPR008271">
    <property type="entry name" value="Ser/Thr_kinase_AS"/>
</dbReference>
<evidence type="ECO:0000256" key="8">
    <source>
        <dbReference type="ARBA" id="ARBA00047899"/>
    </source>
</evidence>
<evidence type="ECO:0000256" key="7">
    <source>
        <dbReference type="ARBA" id="ARBA00022840"/>
    </source>
</evidence>
<dbReference type="Bgee" id="ENSNBRG00000016228">
    <property type="expression patterns" value="Expressed in testis"/>
</dbReference>
<name>A0A3Q4HHA4_NEOBR</name>
<dbReference type="Gene3D" id="1.10.510.10">
    <property type="entry name" value="Transferase(Phosphotransferase) domain 1"/>
    <property type="match status" value="1"/>
</dbReference>
<protein>
    <recommendedName>
        <fullName evidence="2">non-specific serine/threonine protein kinase</fullName>
        <ecNumber evidence="2">2.7.11.1</ecNumber>
    </recommendedName>
</protein>
<dbReference type="GO" id="GO:0004674">
    <property type="term" value="F:protein serine/threonine kinase activity"/>
    <property type="evidence" value="ECO:0007669"/>
    <property type="project" value="UniProtKB-KW"/>
</dbReference>
<keyword evidence="13" id="KW-1185">Reference proteome</keyword>
<evidence type="ECO:0000256" key="9">
    <source>
        <dbReference type="ARBA" id="ARBA00048679"/>
    </source>
</evidence>
<dbReference type="InterPro" id="IPR051131">
    <property type="entry name" value="NEK_Ser/Thr_kinase_NIMA"/>
</dbReference>
<dbReference type="Proteomes" id="UP000261580">
    <property type="component" value="Unassembled WGS sequence"/>
</dbReference>
<evidence type="ECO:0000256" key="4">
    <source>
        <dbReference type="ARBA" id="ARBA00022679"/>
    </source>
</evidence>
<keyword evidence="4" id="KW-0808">Transferase</keyword>
<dbReference type="PROSITE" id="PS50011">
    <property type="entry name" value="PROTEIN_KINASE_DOM"/>
    <property type="match status" value="1"/>
</dbReference>
<evidence type="ECO:0000256" key="5">
    <source>
        <dbReference type="ARBA" id="ARBA00022741"/>
    </source>
</evidence>
<feature type="domain" description="Protein kinase" evidence="11">
    <location>
        <begin position="4"/>
        <end position="287"/>
    </location>
</feature>
<dbReference type="PANTHER" id="PTHR44899">
    <property type="entry name" value="CAMK FAMILY PROTEIN KINASE"/>
    <property type="match status" value="1"/>
</dbReference>
<dbReference type="CDD" id="cd08215">
    <property type="entry name" value="STKc_Nek"/>
    <property type="match status" value="1"/>
</dbReference>
<evidence type="ECO:0000313" key="13">
    <source>
        <dbReference type="Proteomes" id="UP000261580"/>
    </source>
</evidence>
<feature type="region of interest" description="Disordered" evidence="10">
    <location>
        <begin position="281"/>
        <end position="365"/>
    </location>
</feature>
<evidence type="ECO:0000256" key="3">
    <source>
        <dbReference type="ARBA" id="ARBA00022527"/>
    </source>
</evidence>
<sequence>MEKYERVLWLGSGGAADVFLMRHVERKCLYAVKRIKAETTRRAKTQRAILQEAEIIKRLVHPHIVKCSEAFVNSDDGFVYIVMSYCDGGTLDDRVKERKPGEFFTEHTVMGWFVQVAMAVNYIHTAKILHRDIKPSNVLLTKQGVVKLGDFGISRIMTNTADMASTFVGTPSYLSPELCQDIPYSCKSDIWALGCLLYELCALRPAFAATNLLSLFNKITKGEYHPVAYMRDHLQSIKDTQTDCSTPVAHSNVEFKKEDINTTLQPCFASQSYSWEEKEQSMDVSFSSADAEEEDEQNQSHYPEDFDDDGSLSSLEGQSKQSGLAMRSNSAESIGNESVDQLRRRREKAHDPKHTASSVKHGGGSVMASTHVAAGGIGSQGFIDAVTANGSSRMNCEVFKSNQSKVQNRAAFQLMKTKLNADKPTKSRPGRASYHFNDDIHRLWTSYTHWLY</sequence>
<comment type="catalytic activity">
    <reaction evidence="8">
        <text>L-threonyl-[protein] + ATP = O-phospho-L-threonyl-[protein] + ADP + H(+)</text>
        <dbReference type="Rhea" id="RHEA:46608"/>
        <dbReference type="Rhea" id="RHEA-COMP:11060"/>
        <dbReference type="Rhea" id="RHEA-COMP:11605"/>
        <dbReference type="ChEBI" id="CHEBI:15378"/>
        <dbReference type="ChEBI" id="CHEBI:30013"/>
        <dbReference type="ChEBI" id="CHEBI:30616"/>
        <dbReference type="ChEBI" id="CHEBI:61977"/>
        <dbReference type="ChEBI" id="CHEBI:456216"/>
        <dbReference type="EC" id="2.7.11.1"/>
    </reaction>
</comment>
<comment type="similarity">
    <text evidence="1">Belongs to the protein kinase superfamily. NEK Ser/Thr protein kinase family. NIMA subfamily.</text>
</comment>
<keyword evidence="5" id="KW-0547">Nucleotide-binding</keyword>
<dbReference type="SMART" id="SM00220">
    <property type="entry name" value="S_TKc"/>
    <property type="match status" value="1"/>
</dbReference>
<dbReference type="Ensembl" id="ENSNBRT00000021962.1">
    <property type="protein sequence ID" value="ENSNBRP00000021386.1"/>
    <property type="gene ID" value="ENSNBRG00000016228.1"/>
</dbReference>
<evidence type="ECO:0000256" key="2">
    <source>
        <dbReference type="ARBA" id="ARBA00012513"/>
    </source>
</evidence>
<dbReference type="GeneTree" id="ENSGT00940000165959"/>
<dbReference type="PANTHER" id="PTHR44899:SF3">
    <property type="entry name" value="SERINE_THREONINE-PROTEIN KINASE NEK1"/>
    <property type="match status" value="1"/>
</dbReference>
<dbReference type="SUPFAM" id="SSF56112">
    <property type="entry name" value="Protein kinase-like (PK-like)"/>
    <property type="match status" value="1"/>
</dbReference>
<comment type="catalytic activity">
    <reaction evidence="9">
        <text>L-seryl-[protein] + ATP = O-phospho-L-seryl-[protein] + ADP + H(+)</text>
        <dbReference type="Rhea" id="RHEA:17989"/>
        <dbReference type="Rhea" id="RHEA-COMP:9863"/>
        <dbReference type="Rhea" id="RHEA-COMP:11604"/>
        <dbReference type="ChEBI" id="CHEBI:15378"/>
        <dbReference type="ChEBI" id="CHEBI:29999"/>
        <dbReference type="ChEBI" id="CHEBI:30616"/>
        <dbReference type="ChEBI" id="CHEBI:83421"/>
        <dbReference type="ChEBI" id="CHEBI:456216"/>
        <dbReference type="EC" id="2.7.11.1"/>
    </reaction>
</comment>
<organism evidence="12 13">
    <name type="scientific">Neolamprologus brichardi</name>
    <name type="common">Fairy cichlid</name>
    <name type="synonym">Lamprologus brichardi</name>
    <dbReference type="NCBI Taxonomy" id="32507"/>
    <lineage>
        <taxon>Eukaryota</taxon>
        <taxon>Metazoa</taxon>
        <taxon>Chordata</taxon>
        <taxon>Craniata</taxon>
        <taxon>Vertebrata</taxon>
        <taxon>Euteleostomi</taxon>
        <taxon>Actinopterygii</taxon>
        <taxon>Neopterygii</taxon>
        <taxon>Teleostei</taxon>
        <taxon>Neoteleostei</taxon>
        <taxon>Acanthomorphata</taxon>
        <taxon>Ovalentaria</taxon>
        <taxon>Cichlomorphae</taxon>
        <taxon>Cichliformes</taxon>
        <taxon>Cichlidae</taxon>
        <taxon>African cichlids</taxon>
        <taxon>Pseudocrenilabrinae</taxon>
        <taxon>Lamprologini</taxon>
        <taxon>Neolamprologus</taxon>
    </lineage>
</organism>
<dbReference type="STRING" id="32507.ENSNBRP00000021386"/>
<accession>A0A3Q4HHA4</accession>
<dbReference type="GO" id="GO:0005524">
    <property type="term" value="F:ATP binding"/>
    <property type="evidence" value="ECO:0007669"/>
    <property type="project" value="UniProtKB-KW"/>
</dbReference>
<reference evidence="12" key="1">
    <citation type="submission" date="2025-08" db="UniProtKB">
        <authorList>
            <consortium name="Ensembl"/>
        </authorList>
    </citation>
    <scope>IDENTIFICATION</scope>
</reference>
<proteinExistence type="inferred from homology"/>
<dbReference type="InterPro" id="IPR000719">
    <property type="entry name" value="Prot_kinase_dom"/>
</dbReference>
<dbReference type="Pfam" id="PF00069">
    <property type="entry name" value="Pkinase"/>
    <property type="match status" value="1"/>
</dbReference>
<keyword evidence="6" id="KW-0418">Kinase</keyword>
<reference evidence="12" key="2">
    <citation type="submission" date="2025-09" db="UniProtKB">
        <authorList>
            <consortium name="Ensembl"/>
        </authorList>
    </citation>
    <scope>IDENTIFICATION</scope>
</reference>
<evidence type="ECO:0000313" key="12">
    <source>
        <dbReference type="Ensembl" id="ENSNBRP00000021386.1"/>
    </source>
</evidence>
<dbReference type="EC" id="2.7.11.1" evidence="2"/>
<keyword evidence="7" id="KW-0067">ATP-binding</keyword>
<evidence type="ECO:0000256" key="10">
    <source>
        <dbReference type="SAM" id="MobiDB-lite"/>
    </source>
</evidence>
<keyword evidence="3" id="KW-0723">Serine/threonine-protein kinase</keyword>
<evidence type="ECO:0000256" key="6">
    <source>
        <dbReference type="ARBA" id="ARBA00022777"/>
    </source>
</evidence>
<evidence type="ECO:0000259" key="11">
    <source>
        <dbReference type="PROSITE" id="PS50011"/>
    </source>
</evidence>